<dbReference type="PANTHER" id="PTHR30135:SF3">
    <property type="entry name" value="GLUCONEOGENESIS FACTOR-RELATED"/>
    <property type="match status" value="1"/>
</dbReference>
<reference evidence="3 4" key="1">
    <citation type="submission" date="2020-07" db="EMBL/GenBank/DDBJ databases">
        <title>Sequencing the genomes of 1000 actinobacteria strains.</title>
        <authorList>
            <person name="Klenk H.-P."/>
        </authorList>
    </citation>
    <scope>NUCLEOTIDE SEQUENCE [LARGE SCALE GENOMIC DNA]</scope>
    <source>
        <strain evidence="3 4">DSM 103164</strain>
    </source>
</reference>
<keyword evidence="1 2" id="KW-0963">Cytoplasm</keyword>
<dbReference type="HAMAP" id="MF_00973">
    <property type="entry name" value="Gluconeogen_factor"/>
    <property type="match status" value="1"/>
</dbReference>
<evidence type="ECO:0000313" key="3">
    <source>
        <dbReference type="EMBL" id="NYI72155.1"/>
    </source>
</evidence>
<gene>
    <name evidence="3" type="ORF">GGQ54_002715</name>
</gene>
<dbReference type="InterPro" id="IPR010119">
    <property type="entry name" value="Gluconeogen_factor"/>
</dbReference>
<dbReference type="GO" id="GO:0005737">
    <property type="term" value="C:cytoplasm"/>
    <property type="evidence" value="ECO:0007669"/>
    <property type="project" value="UniProtKB-SubCell"/>
</dbReference>
<comment type="similarity">
    <text evidence="2">Belongs to the gluconeogenesis factor family.</text>
</comment>
<protein>
    <recommendedName>
        <fullName evidence="2">Putative gluconeogenesis factor</fullName>
    </recommendedName>
</protein>
<dbReference type="Pfam" id="PF01933">
    <property type="entry name" value="CofD"/>
    <property type="match status" value="1"/>
</dbReference>
<dbReference type="AlphaFoldDB" id="A0A7Z0IM07"/>
<keyword evidence="4" id="KW-1185">Reference proteome</keyword>
<name>A0A7Z0IM07_9ACTN</name>
<evidence type="ECO:0000256" key="2">
    <source>
        <dbReference type="HAMAP-Rule" id="MF_00973"/>
    </source>
</evidence>
<evidence type="ECO:0000256" key="1">
    <source>
        <dbReference type="ARBA" id="ARBA00022490"/>
    </source>
</evidence>
<proteinExistence type="inferred from homology"/>
<comment type="caution">
    <text evidence="3">The sequence shown here is derived from an EMBL/GenBank/DDBJ whole genome shotgun (WGS) entry which is preliminary data.</text>
</comment>
<dbReference type="PANTHER" id="PTHR30135">
    <property type="entry name" value="UNCHARACTERIZED PROTEIN YVCK-RELATED"/>
    <property type="match status" value="1"/>
</dbReference>
<dbReference type="InterPro" id="IPR002882">
    <property type="entry name" value="CofD"/>
</dbReference>
<accession>A0A7Z0IM07</accession>
<sequence length="326" mass="34476">MTGSPLDARSPLDAGELPRVAALGGGHGLFASLTALRRVTDRLTAVVTVADDGGSSGRLRAELDCLPPGDLRMALAALCGDDASGRLWADVLQSRFDGDGALSGHAIGNLLIAGLWQRLGDPVAGLDMVATLLGARGRVLPMSRVPLDIVAEVIGVDPMHPDELSEIRGQDKVARTNAEVRTIRLEPAEPPAADEAVRAIESSDWVILGPGSWFTSVMPHLMVPELARAITTTGARRLLTLNLMPAGETRGYTAAQHLELLAEHAPQLRLDVVLADTRFARDDRHLPAYAASLGAELVVGDLAVRDGTARHDPLRLASMYAEIMGA</sequence>
<dbReference type="RefSeq" id="WP_179445888.1">
    <property type="nucleotide sequence ID" value="NZ_JACBZS010000001.1"/>
</dbReference>
<dbReference type="EMBL" id="JACBZS010000001">
    <property type="protein sequence ID" value="NYI72155.1"/>
    <property type="molecule type" value="Genomic_DNA"/>
</dbReference>
<dbReference type="GO" id="GO:0008360">
    <property type="term" value="P:regulation of cell shape"/>
    <property type="evidence" value="ECO:0007669"/>
    <property type="project" value="UniProtKB-UniRule"/>
</dbReference>
<comment type="function">
    <text evidence="2">Required for morphogenesis under gluconeogenic growth conditions.</text>
</comment>
<dbReference type="Proteomes" id="UP000527616">
    <property type="component" value="Unassembled WGS sequence"/>
</dbReference>
<dbReference type="CDD" id="cd07187">
    <property type="entry name" value="YvcK_like"/>
    <property type="match status" value="1"/>
</dbReference>
<dbReference type="GO" id="GO:0043743">
    <property type="term" value="F:LPPG:FO 2-phospho-L-lactate transferase activity"/>
    <property type="evidence" value="ECO:0007669"/>
    <property type="project" value="InterPro"/>
</dbReference>
<comment type="subcellular location">
    <subcellularLocation>
        <location evidence="2">Cytoplasm</location>
    </subcellularLocation>
</comment>
<dbReference type="InterPro" id="IPR038136">
    <property type="entry name" value="CofD-like_dom_sf"/>
</dbReference>
<dbReference type="Gene3D" id="3.40.50.10680">
    <property type="entry name" value="CofD-like domains"/>
    <property type="match status" value="1"/>
</dbReference>
<evidence type="ECO:0000313" key="4">
    <source>
        <dbReference type="Proteomes" id="UP000527616"/>
    </source>
</evidence>
<dbReference type="NCBIfam" id="TIGR01826">
    <property type="entry name" value="CofD_related"/>
    <property type="match status" value="1"/>
</dbReference>
<organism evidence="3 4">
    <name type="scientific">Naumannella cuiyingiana</name>
    <dbReference type="NCBI Taxonomy" id="1347891"/>
    <lineage>
        <taxon>Bacteria</taxon>
        <taxon>Bacillati</taxon>
        <taxon>Actinomycetota</taxon>
        <taxon>Actinomycetes</taxon>
        <taxon>Propionibacteriales</taxon>
        <taxon>Propionibacteriaceae</taxon>
        <taxon>Naumannella</taxon>
    </lineage>
</organism>
<dbReference type="SUPFAM" id="SSF142338">
    <property type="entry name" value="CofD-like"/>
    <property type="match status" value="1"/>
</dbReference>